<evidence type="ECO:0000313" key="2">
    <source>
        <dbReference type="EMBL" id="MCO1655542.1"/>
    </source>
</evidence>
<evidence type="ECO:0000259" key="1">
    <source>
        <dbReference type="Pfam" id="PF00144"/>
    </source>
</evidence>
<gene>
    <name evidence="2" type="ORF">KDL28_10800</name>
</gene>
<dbReference type="PANTHER" id="PTHR46825">
    <property type="entry name" value="D-ALANYL-D-ALANINE-CARBOXYPEPTIDASE/ENDOPEPTIDASE AMPH"/>
    <property type="match status" value="1"/>
</dbReference>
<name>A0ABT0ZXS5_9PSEU</name>
<keyword evidence="3" id="KW-1185">Reference proteome</keyword>
<dbReference type="SUPFAM" id="SSF56601">
    <property type="entry name" value="beta-lactamase/transpeptidase-like"/>
    <property type="match status" value="1"/>
</dbReference>
<organism evidence="2 3">
    <name type="scientific">Pseudonocardia humida</name>
    <dbReference type="NCBI Taxonomy" id="2800819"/>
    <lineage>
        <taxon>Bacteria</taxon>
        <taxon>Bacillati</taxon>
        <taxon>Actinomycetota</taxon>
        <taxon>Actinomycetes</taxon>
        <taxon>Pseudonocardiales</taxon>
        <taxon>Pseudonocardiaceae</taxon>
        <taxon>Pseudonocardia</taxon>
    </lineage>
</organism>
<dbReference type="PANTHER" id="PTHR46825:SF7">
    <property type="entry name" value="D-ALANYL-D-ALANINE CARBOXYPEPTIDASE"/>
    <property type="match status" value="1"/>
</dbReference>
<sequence>MSDRTDHSPGTAGPSSFTPRRVVSVLAALAVLGGGTALAASAEFGAPPANAAAAVQATPDAVQRGLDGLVRDDGFPGALAAVRDADGHTRHYTAGVGDLATGEEVPVDGRVRIASNTKMFTAVVVLQLVQEGLVDLDAPIETYLPGLVRGEGIDGRVITVRQLLQHTSGLADYDDKLAADGLLALRDGHHEPRELVELGLSTPALFAPGTGWAYGNTNYVLAGLLVEEVTGNPVGDEITERVIDRIGLEHTYWPAADDRTIRGPHPHGYVALDPSAPPVDFTEQDVTAAWAAGALISTPSDVNRFMTALVGGELLEPAELEQMQRTVDAPEFDASGDARYGLGLATFSLSCGGTAWTHGGTALGYQTANAVTAEGRAAALTVTALPGSLDAARHVDAALDTALCG</sequence>
<comment type="caution">
    <text evidence="2">The sequence shown here is derived from an EMBL/GenBank/DDBJ whole genome shotgun (WGS) entry which is preliminary data.</text>
</comment>
<dbReference type="Pfam" id="PF00144">
    <property type="entry name" value="Beta-lactamase"/>
    <property type="match status" value="1"/>
</dbReference>
<reference evidence="2" key="1">
    <citation type="submission" date="2021-04" db="EMBL/GenBank/DDBJ databases">
        <title>Pseudonocardia sp. nov., isolated from sandy soil of mangrove forest.</title>
        <authorList>
            <person name="Zan Z."/>
            <person name="Huang R."/>
            <person name="Liu W."/>
        </authorList>
    </citation>
    <scope>NUCLEOTIDE SEQUENCE</scope>
    <source>
        <strain evidence="2">S2-4</strain>
    </source>
</reference>
<proteinExistence type="predicted"/>
<dbReference type="Proteomes" id="UP001165283">
    <property type="component" value="Unassembled WGS sequence"/>
</dbReference>
<dbReference type="InterPro" id="IPR050491">
    <property type="entry name" value="AmpC-like"/>
</dbReference>
<accession>A0ABT0ZXS5</accession>
<evidence type="ECO:0000313" key="3">
    <source>
        <dbReference type="Proteomes" id="UP001165283"/>
    </source>
</evidence>
<dbReference type="EMBL" id="JAGSOV010000023">
    <property type="protein sequence ID" value="MCO1655542.1"/>
    <property type="molecule type" value="Genomic_DNA"/>
</dbReference>
<dbReference type="RefSeq" id="WP_252437409.1">
    <property type="nucleotide sequence ID" value="NZ_JAGSOV010000023.1"/>
</dbReference>
<dbReference type="InterPro" id="IPR001466">
    <property type="entry name" value="Beta-lactam-related"/>
</dbReference>
<dbReference type="InterPro" id="IPR012338">
    <property type="entry name" value="Beta-lactam/transpept-like"/>
</dbReference>
<dbReference type="Gene3D" id="3.40.710.10">
    <property type="entry name" value="DD-peptidase/beta-lactamase superfamily"/>
    <property type="match status" value="1"/>
</dbReference>
<protein>
    <submittedName>
        <fullName evidence="2">Beta-lactamase family protein</fullName>
    </submittedName>
</protein>
<feature type="domain" description="Beta-lactamase-related" evidence="1">
    <location>
        <begin position="67"/>
        <end position="398"/>
    </location>
</feature>